<dbReference type="EnsemblPlants" id="TuG1812G0100001562.01.T02">
    <property type="protein sequence ID" value="TuG1812G0100001562.01.T02"/>
    <property type="gene ID" value="TuG1812G0100001562.01"/>
</dbReference>
<evidence type="ECO:0000256" key="1">
    <source>
        <dbReference type="SAM" id="MobiDB-lite"/>
    </source>
</evidence>
<dbReference type="AlphaFoldDB" id="A0A8R7P5J5"/>
<dbReference type="Proteomes" id="UP000015106">
    <property type="component" value="Chromosome 1"/>
</dbReference>
<dbReference type="Gramene" id="TuG1812G0100001562.01.T02">
    <property type="protein sequence ID" value="TuG1812G0100001562.01.T02"/>
    <property type="gene ID" value="TuG1812G0100001562.01"/>
</dbReference>
<accession>A0A8R7P5J5</accession>
<organism evidence="2 3">
    <name type="scientific">Triticum urartu</name>
    <name type="common">Red wild einkorn</name>
    <name type="synonym">Crithodium urartu</name>
    <dbReference type="NCBI Taxonomy" id="4572"/>
    <lineage>
        <taxon>Eukaryota</taxon>
        <taxon>Viridiplantae</taxon>
        <taxon>Streptophyta</taxon>
        <taxon>Embryophyta</taxon>
        <taxon>Tracheophyta</taxon>
        <taxon>Spermatophyta</taxon>
        <taxon>Magnoliopsida</taxon>
        <taxon>Liliopsida</taxon>
        <taxon>Poales</taxon>
        <taxon>Poaceae</taxon>
        <taxon>BOP clade</taxon>
        <taxon>Pooideae</taxon>
        <taxon>Triticodae</taxon>
        <taxon>Triticeae</taxon>
        <taxon>Triticinae</taxon>
        <taxon>Triticum</taxon>
    </lineage>
</organism>
<evidence type="ECO:0000313" key="2">
    <source>
        <dbReference type="EnsemblPlants" id="TuG1812G0100001562.01.T02"/>
    </source>
</evidence>
<sequence>LARGDGRVRRSPPWQLILAAVASLASSDGVSVRALDPRGVVPEETELAVLLLFNVNKGMADEDNRVPAPTGNWHSRCNMRRWTG</sequence>
<evidence type="ECO:0000313" key="3">
    <source>
        <dbReference type="Proteomes" id="UP000015106"/>
    </source>
</evidence>
<reference evidence="2" key="2">
    <citation type="submission" date="2018-03" db="EMBL/GenBank/DDBJ databases">
        <title>The Triticum urartu genome reveals the dynamic nature of wheat genome evolution.</title>
        <authorList>
            <person name="Ling H."/>
            <person name="Ma B."/>
            <person name="Shi X."/>
            <person name="Liu H."/>
            <person name="Dong L."/>
            <person name="Sun H."/>
            <person name="Cao Y."/>
            <person name="Gao Q."/>
            <person name="Zheng S."/>
            <person name="Li Y."/>
            <person name="Yu Y."/>
            <person name="Du H."/>
            <person name="Qi M."/>
            <person name="Li Y."/>
            <person name="Yu H."/>
            <person name="Cui Y."/>
            <person name="Wang N."/>
            <person name="Chen C."/>
            <person name="Wu H."/>
            <person name="Zhao Y."/>
            <person name="Zhang J."/>
            <person name="Li Y."/>
            <person name="Zhou W."/>
            <person name="Zhang B."/>
            <person name="Hu W."/>
            <person name="Eijk M."/>
            <person name="Tang J."/>
            <person name="Witsenboer H."/>
            <person name="Zhao S."/>
            <person name="Li Z."/>
            <person name="Zhang A."/>
            <person name="Wang D."/>
            <person name="Liang C."/>
        </authorList>
    </citation>
    <scope>NUCLEOTIDE SEQUENCE [LARGE SCALE GENOMIC DNA]</scope>
    <source>
        <strain evidence="2">cv. G1812</strain>
    </source>
</reference>
<feature type="region of interest" description="Disordered" evidence="1">
    <location>
        <begin position="63"/>
        <end position="84"/>
    </location>
</feature>
<protein>
    <submittedName>
        <fullName evidence="2">Uncharacterized protein</fullName>
    </submittedName>
</protein>
<reference evidence="3" key="1">
    <citation type="journal article" date="2013" name="Nature">
        <title>Draft genome of the wheat A-genome progenitor Triticum urartu.</title>
        <authorList>
            <person name="Ling H.Q."/>
            <person name="Zhao S."/>
            <person name="Liu D."/>
            <person name="Wang J."/>
            <person name="Sun H."/>
            <person name="Zhang C."/>
            <person name="Fan H."/>
            <person name="Li D."/>
            <person name="Dong L."/>
            <person name="Tao Y."/>
            <person name="Gao C."/>
            <person name="Wu H."/>
            <person name="Li Y."/>
            <person name="Cui Y."/>
            <person name="Guo X."/>
            <person name="Zheng S."/>
            <person name="Wang B."/>
            <person name="Yu K."/>
            <person name="Liang Q."/>
            <person name="Yang W."/>
            <person name="Lou X."/>
            <person name="Chen J."/>
            <person name="Feng M."/>
            <person name="Jian J."/>
            <person name="Zhang X."/>
            <person name="Luo G."/>
            <person name="Jiang Y."/>
            <person name="Liu J."/>
            <person name="Wang Z."/>
            <person name="Sha Y."/>
            <person name="Zhang B."/>
            <person name="Wu H."/>
            <person name="Tang D."/>
            <person name="Shen Q."/>
            <person name="Xue P."/>
            <person name="Zou S."/>
            <person name="Wang X."/>
            <person name="Liu X."/>
            <person name="Wang F."/>
            <person name="Yang Y."/>
            <person name="An X."/>
            <person name="Dong Z."/>
            <person name="Zhang K."/>
            <person name="Zhang X."/>
            <person name="Luo M.C."/>
            <person name="Dvorak J."/>
            <person name="Tong Y."/>
            <person name="Wang J."/>
            <person name="Yang H."/>
            <person name="Li Z."/>
            <person name="Wang D."/>
            <person name="Zhang A."/>
            <person name="Wang J."/>
        </authorList>
    </citation>
    <scope>NUCLEOTIDE SEQUENCE</scope>
    <source>
        <strain evidence="3">cv. G1812</strain>
    </source>
</reference>
<dbReference type="Gramene" id="TuG1812G0100001562.01.T01">
    <property type="protein sequence ID" value="TuG1812G0100001562.01.T01"/>
    <property type="gene ID" value="TuG1812G0100001562.01"/>
</dbReference>
<name>A0A8R7P5J5_TRIUA</name>
<proteinExistence type="predicted"/>
<keyword evidence="3" id="KW-1185">Reference proteome</keyword>
<reference evidence="2" key="3">
    <citation type="submission" date="2022-06" db="UniProtKB">
        <authorList>
            <consortium name="EnsemblPlants"/>
        </authorList>
    </citation>
    <scope>IDENTIFICATION</scope>
</reference>
<dbReference type="EnsemblPlants" id="TuG1812G0100001562.01.T01">
    <property type="protein sequence ID" value="TuG1812G0100001562.01.T01"/>
    <property type="gene ID" value="TuG1812G0100001562.01"/>
</dbReference>